<proteinExistence type="predicted"/>
<name>A0ABS6JXJ1_9BACI</name>
<accession>A0ABS6JXJ1</accession>
<feature type="domain" description="ABC transporter" evidence="3">
    <location>
        <begin position="3"/>
        <end position="228"/>
    </location>
</feature>
<keyword evidence="1" id="KW-0547">Nucleotide-binding</keyword>
<reference evidence="4 5" key="1">
    <citation type="submission" date="2021-06" db="EMBL/GenBank/DDBJ databases">
        <title>Bacillus sp. RD4P76, an endophyte from a halophyte.</title>
        <authorList>
            <person name="Sun J.-Q."/>
        </authorList>
    </citation>
    <scope>NUCLEOTIDE SEQUENCE [LARGE SCALE GENOMIC DNA]</scope>
    <source>
        <strain evidence="4 5">JCM 17098</strain>
    </source>
</reference>
<dbReference type="InterPro" id="IPR003439">
    <property type="entry name" value="ABC_transporter-like_ATP-bd"/>
</dbReference>
<dbReference type="EMBL" id="JAHQCR010000075">
    <property type="protein sequence ID" value="MBU9723298.1"/>
    <property type="molecule type" value="Genomic_DNA"/>
</dbReference>
<dbReference type="InterPro" id="IPR027417">
    <property type="entry name" value="P-loop_NTPase"/>
</dbReference>
<keyword evidence="5" id="KW-1185">Reference proteome</keyword>
<evidence type="ECO:0000256" key="2">
    <source>
        <dbReference type="ARBA" id="ARBA00022840"/>
    </source>
</evidence>
<dbReference type="Pfam" id="PF00005">
    <property type="entry name" value="ABC_tran"/>
    <property type="match status" value="1"/>
</dbReference>
<evidence type="ECO:0000313" key="5">
    <source>
        <dbReference type="Proteomes" id="UP000790580"/>
    </source>
</evidence>
<protein>
    <submittedName>
        <fullName evidence="4">ABC transporter ATP-binding protein</fullName>
    </submittedName>
</protein>
<organism evidence="4 5">
    <name type="scientific">Evansella alkalicola</name>
    <dbReference type="NCBI Taxonomy" id="745819"/>
    <lineage>
        <taxon>Bacteria</taxon>
        <taxon>Bacillati</taxon>
        <taxon>Bacillota</taxon>
        <taxon>Bacilli</taxon>
        <taxon>Bacillales</taxon>
        <taxon>Bacillaceae</taxon>
        <taxon>Evansella</taxon>
    </lineage>
</organism>
<comment type="caution">
    <text evidence="4">The sequence shown here is derived from an EMBL/GenBank/DDBJ whole genome shotgun (WGS) entry which is preliminary data.</text>
</comment>
<evidence type="ECO:0000313" key="4">
    <source>
        <dbReference type="EMBL" id="MBU9723298.1"/>
    </source>
</evidence>
<evidence type="ECO:0000259" key="3">
    <source>
        <dbReference type="PROSITE" id="PS50893"/>
    </source>
</evidence>
<dbReference type="SUPFAM" id="SSF52540">
    <property type="entry name" value="P-loop containing nucleoside triphosphate hydrolases"/>
    <property type="match status" value="1"/>
</dbReference>
<dbReference type="GO" id="GO:0005524">
    <property type="term" value="F:ATP binding"/>
    <property type="evidence" value="ECO:0007669"/>
    <property type="project" value="UniProtKB-KW"/>
</dbReference>
<keyword evidence="2 4" id="KW-0067">ATP-binding</keyword>
<dbReference type="SMART" id="SM00382">
    <property type="entry name" value="AAA"/>
    <property type="match status" value="1"/>
</dbReference>
<dbReference type="PANTHER" id="PTHR43158:SF5">
    <property type="entry name" value="ABC TRANSPORTER, ATP-BINDING PROTEIN"/>
    <property type="match status" value="1"/>
</dbReference>
<dbReference type="Gene3D" id="3.40.50.300">
    <property type="entry name" value="P-loop containing nucleotide triphosphate hydrolases"/>
    <property type="match status" value="1"/>
</dbReference>
<dbReference type="PANTHER" id="PTHR43158">
    <property type="entry name" value="SKFA PEPTIDE EXPORT ATP-BINDING PROTEIN SKFE"/>
    <property type="match status" value="1"/>
</dbReference>
<dbReference type="PROSITE" id="PS50893">
    <property type="entry name" value="ABC_TRANSPORTER_2"/>
    <property type="match status" value="1"/>
</dbReference>
<gene>
    <name evidence="4" type="ORF">KS407_17920</name>
</gene>
<dbReference type="InterPro" id="IPR017871">
    <property type="entry name" value="ABC_transporter-like_CS"/>
</dbReference>
<dbReference type="RefSeq" id="WP_088074464.1">
    <property type="nucleotide sequence ID" value="NZ_JAHQCR010000075.1"/>
</dbReference>
<dbReference type="InterPro" id="IPR003593">
    <property type="entry name" value="AAA+_ATPase"/>
</dbReference>
<dbReference type="Proteomes" id="UP000790580">
    <property type="component" value="Unassembled WGS sequence"/>
</dbReference>
<sequence length="288" mass="32633">MKIAVNQLSLKYGNELALSEVSFDIDSPKIYGLLGKNGAGKTSFLSILASYREPTSGSVTVNGETPFENATVMQQVAFLYNKDYKEETDNVLGILQDTERYRPHFDREYAEYLVNRFNLDVKKPVKQFSKGMQSALNVIIGLASRAPITIFDEVYLGMDVPSRDIFYKELLEDQEKHPRVIILSTHLVSEMEYLFDEVIILDKGKVIIHEEFDSLINKGVKIIGNGEAVDRFVQSKNQIHVEQLGQTKAVMIYGELSDHDRMVAREQGLELEPISLHELFLHVTKEGA</sequence>
<evidence type="ECO:0000256" key="1">
    <source>
        <dbReference type="ARBA" id="ARBA00022741"/>
    </source>
</evidence>
<dbReference type="PROSITE" id="PS00211">
    <property type="entry name" value="ABC_TRANSPORTER_1"/>
    <property type="match status" value="1"/>
</dbReference>